<feature type="transmembrane region" description="Helical" evidence="1">
    <location>
        <begin position="27"/>
        <end position="45"/>
    </location>
</feature>
<dbReference type="Proteomes" id="UP001221142">
    <property type="component" value="Unassembled WGS sequence"/>
</dbReference>
<gene>
    <name evidence="2" type="ORF">FB45DRAFT_875275</name>
</gene>
<accession>A0AAD7FCD2</accession>
<evidence type="ECO:0000313" key="3">
    <source>
        <dbReference type="Proteomes" id="UP001221142"/>
    </source>
</evidence>
<sequence length="101" mass="11512">MFYEFPSHCIPPTVIPKTGPLFIASRSPSFSFMSLALIVWRIWIVERENKRYALREDRPKSGLQSAMRNIFESGMIYTICSILQLSALPMAVPGTIPPAHW</sequence>
<feature type="transmembrane region" description="Helical" evidence="1">
    <location>
        <begin position="74"/>
        <end position="92"/>
    </location>
</feature>
<keyword evidence="1" id="KW-0472">Membrane</keyword>
<proteinExistence type="predicted"/>
<name>A0AAD7FCD2_9AGAR</name>
<dbReference type="AlphaFoldDB" id="A0AAD7FCD2"/>
<organism evidence="2 3">
    <name type="scientific">Roridomyces roridus</name>
    <dbReference type="NCBI Taxonomy" id="1738132"/>
    <lineage>
        <taxon>Eukaryota</taxon>
        <taxon>Fungi</taxon>
        <taxon>Dikarya</taxon>
        <taxon>Basidiomycota</taxon>
        <taxon>Agaricomycotina</taxon>
        <taxon>Agaricomycetes</taxon>
        <taxon>Agaricomycetidae</taxon>
        <taxon>Agaricales</taxon>
        <taxon>Marasmiineae</taxon>
        <taxon>Mycenaceae</taxon>
        <taxon>Roridomyces</taxon>
    </lineage>
</organism>
<comment type="caution">
    <text evidence="2">The sequence shown here is derived from an EMBL/GenBank/DDBJ whole genome shotgun (WGS) entry which is preliminary data.</text>
</comment>
<evidence type="ECO:0000256" key="1">
    <source>
        <dbReference type="SAM" id="Phobius"/>
    </source>
</evidence>
<protein>
    <submittedName>
        <fullName evidence="2">Uncharacterized protein</fullName>
    </submittedName>
</protein>
<keyword evidence="3" id="KW-1185">Reference proteome</keyword>
<evidence type="ECO:0000313" key="2">
    <source>
        <dbReference type="EMBL" id="KAJ7611716.1"/>
    </source>
</evidence>
<keyword evidence="1" id="KW-0812">Transmembrane</keyword>
<keyword evidence="1" id="KW-1133">Transmembrane helix</keyword>
<reference evidence="2" key="1">
    <citation type="submission" date="2023-03" db="EMBL/GenBank/DDBJ databases">
        <title>Massive genome expansion in bonnet fungi (Mycena s.s.) driven by repeated elements and novel gene families across ecological guilds.</title>
        <authorList>
            <consortium name="Lawrence Berkeley National Laboratory"/>
            <person name="Harder C.B."/>
            <person name="Miyauchi S."/>
            <person name="Viragh M."/>
            <person name="Kuo A."/>
            <person name="Thoen E."/>
            <person name="Andreopoulos B."/>
            <person name="Lu D."/>
            <person name="Skrede I."/>
            <person name="Drula E."/>
            <person name="Henrissat B."/>
            <person name="Morin E."/>
            <person name="Kohler A."/>
            <person name="Barry K."/>
            <person name="LaButti K."/>
            <person name="Morin E."/>
            <person name="Salamov A."/>
            <person name="Lipzen A."/>
            <person name="Mereny Z."/>
            <person name="Hegedus B."/>
            <person name="Baldrian P."/>
            <person name="Stursova M."/>
            <person name="Weitz H."/>
            <person name="Taylor A."/>
            <person name="Grigoriev I.V."/>
            <person name="Nagy L.G."/>
            <person name="Martin F."/>
            <person name="Kauserud H."/>
        </authorList>
    </citation>
    <scope>NUCLEOTIDE SEQUENCE</scope>
    <source>
        <strain evidence="2">9284</strain>
    </source>
</reference>
<dbReference type="EMBL" id="JARKIF010000032">
    <property type="protein sequence ID" value="KAJ7611716.1"/>
    <property type="molecule type" value="Genomic_DNA"/>
</dbReference>